<proteinExistence type="predicted"/>
<accession>A0ABS6WBR2</accession>
<comment type="caution">
    <text evidence="1">The sequence shown here is derived from an EMBL/GenBank/DDBJ whole genome shotgun (WGS) entry which is preliminary data.</text>
</comment>
<keyword evidence="2" id="KW-1185">Reference proteome</keyword>
<evidence type="ECO:0000313" key="1">
    <source>
        <dbReference type="EMBL" id="MBW3091483.1"/>
    </source>
</evidence>
<name>A0ABS6WBR2_9BIFI</name>
<reference evidence="1 2" key="1">
    <citation type="submission" date="2021-05" db="EMBL/GenBank/DDBJ databases">
        <title>Phylogenetic classification of ten novel species belonging to the genus Bifidobacterium comprising B. colchicus sp. nov., B. abeli sp. nov., B. bicoloris sp. nov., B. guerezis sp. nov., B. rosaliae sp. nov., B. santillanensis sp. nov., B. argentati sp. nov., B. amazzoni sp. nov., B. pluviali sp. nov., and B. pinnaculum sp. nov.</title>
        <authorList>
            <person name="Lugli G.A."/>
            <person name="Ruiz Garcia L."/>
            <person name="Margolles A."/>
            <person name="Ventura M."/>
        </authorList>
    </citation>
    <scope>NUCLEOTIDE SEQUENCE [LARGE SCALE GENOMIC DNA]</scope>
    <source>
        <strain evidence="1 2">82T10</strain>
    </source>
</reference>
<dbReference type="Proteomes" id="UP000700815">
    <property type="component" value="Unassembled WGS sequence"/>
</dbReference>
<protein>
    <submittedName>
        <fullName evidence="1">Uncharacterized protein</fullName>
    </submittedName>
</protein>
<sequence>MIVWPDLATEIPVRLLYKPLDAFDDAVFHAMTGNRANARVGVRRARPTAEPTVSSERRFLAMRRKLDRWHAMCAQLPALHGEETLRYGTSDALAAYNDALKTVLHLTPPQRIALSRGGWQLNDEQRQAMADAGFPDAPHRDEIIGDDYLIMAEQPRWRAAADALARMNGHTDHANGSENTNDPARIDDDPRVMLAHQAQFGLAARMSGHGREAMEGAFEQASSIILGQQRPGDAR</sequence>
<gene>
    <name evidence="1" type="ORF">KIH79_00655</name>
</gene>
<dbReference type="RefSeq" id="WP_219057606.1">
    <property type="nucleotide sequence ID" value="NZ_JAHBBH010000001.1"/>
</dbReference>
<dbReference type="EMBL" id="JAHBBH010000001">
    <property type="protein sequence ID" value="MBW3091483.1"/>
    <property type="molecule type" value="Genomic_DNA"/>
</dbReference>
<organism evidence="1 2">
    <name type="scientific">Bifidobacterium miconis</name>
    <dbReference type="NCBI Taxonomy" id="2834435"/>
    <lineage>
        <taxon>Bacteria</taxon>
        <taxon>Bacillati</taxon>
        <taxon>Actinomycetota</taxon>
        <taxon>Actinomycetes</taxon>
        <taxon>Bifidobacteriales</taxon>
        <taxon>Bifidobacteriaceae</taxon>
        <taxon>Bifidobacterium</taxon>
    </lineage>
</organism>
<evidence type="ECO:0000313" key="2">
    <source>
        <dbReference type="Proteomes" id="UP000700815"/>
    </source>
</evidence>